<dbReference type="SUPFAM" id="SSF52799">
    <property type="entry name" value="(Phosphotyrosine protein) phosphatases II"/>
    <property type="match status" value="1"/>
</dbReference>
<keyword evidence="3" id="KW-1185">Reference proteome</keyword>
<dbReference type="KEGG" id="foo:CGC45_07505"/>
<protein>
    <submittedName>
        <fullName evidence="2">Protein tyrosine phosphatase</fullName>
    </submittedName>
</protein>
<dbReference type="AlphaFoldDB" id="A0A345JSY7"/>
<dbReference type="Proteomes" id="UP000253862">
    <property type="component" value="Chromosome"/>
</dbReference>
<dbReference type="InterPro" id="IPR000340">
    <property type="entry name" value="Dual-sp_phosphatase_cat-dom"/>
</dbReference>
<sequence>MVRIGDLNLYVGTKEEYLQAKLQGMRIVCALNRANAFVTHQSVVGWSGRGCDKRNPYYLFKEEQDAIYLNMIDGDDPNYVSDKMIDSALSFIKKHIDNNDNVFIYCSLGESRSPSIALMYLLEYGLLAKENALYEFRKMYPNYNPKAGNWLYIQNRWLLK</sequence>
<dbReference type="Gene3D" id="3.90.190.10">
    <property type="entry name" value="Protein tyrosine phosphatase superfamily"/>
    <property type="match status" value="1"/>
</dbReference>
<evidence type="ECO:0000313" key="3">
    <source>
        <dbReference type="Proteomes" id="UP000253862"/>
    </source>
</evidence>
<feature type="domain" description="Dual specificity phosphatase catalytic" evidence="1">
    <location>
        <begin position="9"/>
        <end position="148"/>
    </location>
</feature>
<dbReference type="RefSeq" id="WP_071629697.1">
    <property type="nucleotide sequence ID" value="NZ_CP022375.1"/>
</dbReference>
<dbReference type="InterPro" id="IPR029021">
    <property type="entry name" value="Prot-tyrosine_phosphatase-like"/>
</dbReference>
<name>A0A345JSY7_9GAMM</name>
<dbReference type="Pfam" id="PF00782">
    <property type="entry name" value="DSPc"/>
    <property type="match status" value="1"/>
</dbReference>
<organism evidence="2 3">
    <name type="scientific">Francisella opportunistica</name>
    <dbReference type="NCBI Taxonomy" id="2016517"/>
    <lineage>
        <taxon>Bacteria</taxon>
        <taxon>Pseudomonadati</taxon>
        <taxon>Pseudomonadota</taxon>
        <taxon>Gammaproteobacteria</taxon>
        <taxon>Thiotrichales</taxon>
        <taxon>Francisellaceae</taxon>
        <taxon>Francisella</taxon>
    </lineage>
</organism>
<reference evidence="2 3" key="1">
    <citation type="submission" date="2017-07" db="EMBL/GenBank/DDBJ databases">
        <title>Complete genome sequences and comparative analysis of the novel pathogen Francisella opportunistica.</title>
        <authorList>
            <person name="Dietrich E.A."/>
            <person name="Kingry L.C."/>
            <person name="Petersen J.M."/>
        </authorList>
    </citation>
    <scope>NUCLEOTIDE SEQUENCE [LARGE SCALE GENOMIC DNA]</scope>
    <source>
        <strain evidence="2 3">14-2155</strain>
    </source>
</reference>
<dbReference type="OrthoDB" id="9814896at2"/>
<accession>A0A345JSY7</accession>
<dbReference type="EMBL" id="CP022375">
    <property type="protein sequence ID" value="AXH30433.1"/>
    <property type="molecule type" value="Genomic_DNA"/>
</dbReference>
<evidence type="ECO:0000259" key="1">
    <source>
        <dbReference type="Pfam" id="PF00782"/>
    </source>
</evidence>
<evidence type="ECO:0000313" key="2">
    <source>
        <dbReference type="EMBL" id="AXH30433.1"/>
    </source>
</evidence>
<proteinExistence type="predicted"/>
<gene>
    <name evidence="2" type="ORF">CGC43_07500</name>
</gene>